<accession>A0A0C2JJ93</accession>
<feature type="compositionally biased region" description="Low complexity" evidence="1">
    <location>
        <begin position="9"/>
        <end position="20"/>
    </location>
</feature>
<reference evidence="3" key="1">
    <citation type="journal article" date="2015" name="Chem. Biol.">
        <title>Structure, bioactivity, and resistance mechanism of streptomonomicin, an unusual lasso Peptide from an understudied halophilic actinomycete.</title>
        <authorList>
            <person name="Metelev M."/>
            <person name="Tietz J.I."/>
            <person name="Melby J.O."/>
            <person name="Blair P.M."/>
            <person name="Zhu L."/>
            <person name="Livnat I."/>
            <person name="Severinov K."/>
            <person name="Mitchell D.A."/>
        </authorList>
    </citation>
    <scope>NUCLEOTIDE SEQUENCE [LARGE SCALE GENOMIC DNA]</scope>
    <source>
        <strain evidence="3">YIM 90003</strain>
    </source>
</reference>
<organism evidence="2 3">
    <name type="scientific">Streptomonospora alba</name>
    <dbReference type="NCBI Taxonomy" id="183763"/>
    <lineage>
        <taxon>Bacteria</taxon>
        <taxon>Bacillati</taxon>
        <taxon>Actinomycetota</taxon>
        <taxon>Actinomycetes</taxon>
        <taxon>Streptosporangiales</taxon>
        <taxon>Nocardiopsidaceae</taxon>
        <taxon>Streptomonospora</taxon>
    </lineage>
</organism>
<keyword evidence="2" id="KW-0238">DNA-binding</keyword>
<name>A0A0C2JJ93_9ACTN</name>
<evidence type="ECO:0000313" key="2">
    <source>
        <dbReference type="EMBL" id="KIH96967.1"/>
    </source>
</evidence>
<dbReference type="EMBL" id="JROO01000045">
    <property type="protein sequence ID" value="KIH96967.1"/>
    <property type="molecule type" value="Genomic_DNA"/>
</dbReference>
<dbReference type="OrthoDB" id="4470560at2"/>
<dbReference type="Proteomes" id="UP000031675">
    <property type="component" value="Unassembled WGS sequence"/>
</dbReference>
<gene>
    <name evidence="2" type="ORF">LP52_22210</name>
</gene>
<dbReference type="RefSeq" id="WP_040276294.1">
    <property type="nucleotide sequence ID" value="NZ_JROO01000045.1"/>
</dbReference>
<feature type="region of interest" description="Disordered" evidence="1">
    <location>
        <begin position="1"/>
        <end position="20"/>
    </location>
</feature>
<dbReference type="GO" id="GO:0003677">
    <property type="term" value="F:DNA binding"/>
    <property type="evidence" value="ECO:0007669"/>
    <property type="project" value="UniProtKB-KW"/>
</dbReference>
<proteinExistence type="predicted"/>
<dbReference type="STRING" id="183763.LP52_22210"/>
<dbReference type="AlphaFoldDB" id="A0A0C2JJ93"/>
<evidence type="ECO:0000256" key="1">
    <source>
        <dbReference type="SAM" id="MobiDB-lite"/>
    </source>
</evidence>
<comment type="caution">
    <text evidence="2">The sequence shown here is derived from an EMBL/GenBank/DDBJ whole genome shotgun (WGS) entry which is preliminary data.</text>
</comment>
<sequence>MTGHPGETAAAPFAPPAAGAARRGREYTALFHITRRHAAGEARRRWQEESMVMEPLDAVRRVHDLAAGSAEREPDEPELDGTDINAALTLAPRMRADLDALESGLLTMARGRGMTWHEIAYGLGLNTPQAARQRHERLNDRAER</sequence>
<protein>
    <submittedName>
        <fullName evidence="2">DNA-binding protein</fullName>
    </submittedName>
</protein>
<keyword evidence="3" id="KW-1185">Reference proteome</keyword>
<evidence type="ECO:0000313" key="3">
    <source>
        <dbReference type="Proteomes" id="UP000031675"/>
    </source>
</evidence>